<feature type="transmembrane region" description="Helical" evidence="5">
    <location>
        <begin position="345"/>
        <end position="365"/>
    </location>
</feature>
<dbReference type="InterPro" id="IPR012858">
    <property type="entry name" value="DC_STAMP-like"/>
</dbReference>
<organism evidence="7 8">
    <name type="scientific">Huso huso</name>
    <name type="common">Beluga</name>
    <name type="synonym">Acipenser huso</name>
    <dbReference type="NCBI Taxonomy" id="61971"/>
    <lineage>
        <taxon>Eukaryota</taxon>
        <taxon>Metazoa</taxon>
        <taxon>Chordata</taxon>
        <taxon>Craniata</taxon>
        <taxon>Vertebrata</taxon>
        <taxon>Euteleostomi</taxon>
        <taxon>Actinopterygii</taxon>
        <taxon>Chondrostei</taxon>
        <taxon>Acipenseriformes</taxon>
        <taxon>Acipenseridae</taxon>
        <taxon>Huso</taxon>
    </lineage>
</organism>
<keyword evidence="2 5" id="KW-0812">Transmembrane</keyword>
<proteinExistence type="predicted"/>
<comment type="caution">
    <text evidence="7">The sequence shown here is derived from an EMBL/GenBank/DDBJ whole genome shotgun (WGS) entry which is preliminary data.</text>
</comment>
<evidence type="ECO:0000256" key="5">
    <source>
        <dbReference type="SAM" id="Phobius"/>
    </source>
</evidence>
<keyword evidence="8" id="KW-1185">Reference proteome</keyword>
<evidence type="ECO:0000259" key="6">
    <source>
        <dbReference type="Pfam" id="PF07782"/>
    </source>
</evidence>
<feature type="transmembrane region" description="Helical" evidence="5">
    <location>
        <begin position="396"/>
        <end position="417"/>
    </location>
</feature>
<dbReference type="Proteomes" id="UP001369086">
    <property type="component" value="Unassembled WGS sequence"/>
</dbReference>
<dbReference type="EMBL" id="JAHFZB010000391">
    <property type="protein sequence ID" value="KAK6463859.1"/>
    <property type="molecule type" value="Genomic_DNA"/>
</dbReference>
<accession>A0ABR0Y186</accession>
<feature type="transmembrane region" description="Helical" evidence="5">
    <location>
        <begin position="305"/>
        <end position="325"/>
    </location>
</feature>
<gene>
    <name evidence="7" type="ORF">HHUSO_G36876</name>
</gene>
<feature type="transmembrane region" description="Helical" evidence="5">
    <location>
        <begin position="46"/>
        <end position="65"/>
    </location>
</feature>
<evidence type="ECO:0000313" key="7">
    <source>
        <dbReference type="EMBL" id="KAK6463859.1"/>
    </source>
</evidence>
<protein>
    <submittedName>
        <fullName evidence="7">Osteoclast stimulatory transmembrane protein</fullName>
    </submittedName>
</protein>
<feature type="transmembrane region" description="Helical" evidence="5">
    <location>
        <begin position="237"/>
        <end position="254"/>
    </location>
</feature>
<evidence type="ECO:0000313" key="8">
    <source>
        <dbReference type="Proteomes" id="UP001369086"/>
    </source>
</evidence>
<keyword evidence="4 5" id="KW-0472">Membrane</keyword>
<evidence type="ECO:0000256" key="2">
    <source>
        <dbReference type="ARBA" id="ARBA00022692"/>
    </source>
</evidence>
<evidence type="ECO:0000256" key="3">
    <source>
        <dbReference type="ARBA" id="ARBA00022989"/>
    </source>
</evidence>
<feature type="transmembrane region" description="Helical" evidence="5">
    <location>
        <begin position="119"/>
        <end position="137"/>
    </location>
</feature>
<reference evidence="7 8" key="1">
    <citation type="submission" date="2021-05" db="EMBL/GenBank/DDBJ databases">
        <authorList>
            <person name="Zahm M."/>
            <person name="Klopp C."/>
            <person name="Cabau C."/>
            <person name="Kuhl H."/>
            <person name="Suciu R."/>
            <person name="Ciorpac M."/>
            <person name="Holostenco D."/>
            <person name="Gessner J."/>
            <person name="Wuertz S."/>
            <person name="Hohne C."/>
            <person name="Stock M."/>
            <person name="Gislard M."/>
            <person name="Lluch J."/>
            <person name="Milhes M."/>
            <person name="Lampietro C."/>
            <person name="Lopez Roques C."/>
            <person name="Donnadieu C."/>
            <person name="Du K."/>
            <person name="Schartl M."/>
            <person name="Guiguen Y."/>
        </authorList>
    </citation>
    <scope>NUCLEOTIDE SEQUENCE [LARGE SCALE GENOMIC DNA]</scope>
    <source>
        <strain evidence="7">Hh-F2</strain>
        <tissue evidence="7">Blood</tissue>
    </source>
</reference>
<comment type="subcellular location">
    <subcellularLocation>
        <location evidence="1">Membrane</location>
        <topology evidence="1">Multi-pass membrane protein</topology>
    </subcellularLocation>
</comment>
<dbReference type="Pfam" id="PF07782">
    <property type="entry name" value="DC_STAMP"/>
    <property type="match status" value="1"/>
</dbReference>
<dbReference type="PANTHER" id="PTHR21041">
    <property type="entry name" value="DENDRITIC CELL-SPECIFIC TRANSMEMBRANE PROTEIN"/>
    <property type="match status" value="1"/>
</dbReference>
<dbReference type="PANTHER" id="PTHR21041:SF3">
    <property type="entry name" value="OSTEOCLAST STIMULATORY TRANSMEMBRANE PROTEIN"/>
    <property type="match status" value="1"/>
</dbReference>
<evidence type="ECO:0000256" key="4">
    <source>
        <dbReference type="ARBA" id="ARBA00023136"/>
    </source>
</evidence>
<dbReference type="InterPro" id="IPR051856">
    <property type="entry name" value="CSR-E3_Ligase_Protein"/>
</dbReference>
<feature type="transmembrane region" description="Helical" evidence="5">
    <location>
        <begin position="85"/>
        <end position="107"/>
    </location>
</feature>
<evidence type="ECO:0000256" key="1">
    <source>
        <dbReference type="ARBA" id="ARBA00004141"/>
    </source>
</evidence>
<name>A0ABR0Y186_HUSHU</name>
<sequence>MDLLHKYICFARDFRPWKQYFLKVKKTLEFTWSAYSKPTPNNTAEFLTLLLLCFSIAVITGGLSFNWMFYTLGLEYCASGVTAGIYSIMAFLLLFFVHPVRCMFTIIIPTLGTKQGSKLIISTSVMLIALKVIPNMVTNINVIMYTLKCSASTSAENVINSTELLNNATKEIGQEVLKINKEMQNVFKASLGDFDLAANVNVSEIRKEFHVVSQQVANDFLLAKMVLEETKLVTSRLLAGLFVLCLLIGSSWYLKGYLTDVKFDNVYITKQLEHLARENGRRIMPTAGLINSRGFKMSRRESFRCLVRLAVITLYLLLIISVIVADRVVFSFIVTSAPWLYDFPVIPMTIIVTYSVELILGFITIKKYSFQKDYHWNFTLTSRHCITEPSEPDRDVAVLVGALYLLAYIMVICEIYATRIRRKISASFFKKQEEKRVHFLYQKIIAKEERNKNDLPVYIIKTSDNK</sequence>
<feature type="domain" description="Dendritic cell-specific transmembrane protein-like" evidence="6">
    <location>
        <begin position="263"/>
        <end position="441"/>
    </location>
</feature>
<keyword evidence="3 5" id="KW-1133">Transmembrane helix</keyword>